<organism evidence="3 4">
    <name type="scientific">Vigna mungo</name>
    <name type="common">Black gram</name>
    <name type="synonym">Phaseolus mungo</name>
    <dbReference type="NCBI Taxonomy" id="3915"/>
    <lineage>
        <taxon>Eukaryota</taxon>
        <taxon>Viridiplantae</taxon>
        <taxon>Streptophyta</taxon>
        <taxon>Embryophyta</taxon>
        <taxon>Tracheophyta</taxon>
        <taxon>Spermatophyta</taxon>
        <taxon>Magnoliopsida</taxon>
        <taxon>eudicotyledons</taxon>
        <taxon>Gunneridae</taxon>
        <taxon>Pentapetalae</taxon>
        <taxon>rosids</taxon>
        <taxon>fabids</taxon>
        <taxon>Fabales</taxon>
        <taxon>Fabaceae</taxon>
        <taxon>Papilionoideae</taxon>
        <taxon>50 kb inversion clade</taxon>
        <taxon>NPAAA clade</taxon>
        <taxon>indigoferoid/millettioid clade</taxon>
        <taxon>Phaseoleae</taxon>
        <taxon>Vigna</taxon>
    </lineage>
</organism>
<proteinExistence type="predicted"/>
<reference evidence="3 4" key="1">
    <citation type="journal article" date="2023" name="Life. Sci Alliance">
        <title>Evolutionary insights into 3D genome organization and epigenetic landscape of Vigna mungo.</title>
        <authorList>
            <person name="Junaid A."/>
            <person name="Singh B."/>
            <person name="Bhatia S."/>
        </authorList>
    </citation>
    <scope>NUCLEOTIDE SEQUENCE [LARGE SCALE GENOMIC DNA]</scope>
    <source>
        <strain evidence="3">Urdbean</strain>
    </source>
</reference>
<sequence>MKKRRPDGCLEDWTNSLKVGRSPRGHPWGDRTTFNGFVQLLRQPSSLQRIRPSFKAHLVFEITWNFLRDLQTTLKHFGVHPTRNHSVVPQKNVNSTFRPPPLGLAYLATRPFLFSHSASFARPFDLNFLCSAIRPSPLDHPASTVRPFSLYHSTIRPLAKGGEPGCQEKASWCSLGNPRKESFAMVDLSTLHYPILTDNNWSRWSAQMRVVFHVQKVSNVVEGDLSVESFGKEEQKKDWKEKDDRALLIIHQCVDDTNFEKIQNAMSTKEAWNILVGRHSGGAKVKKHMEMEDSDKVSEFFSRVINVANQMKSCGDKITDAMIMEKILRSMPAAFDHIVVTIEETRDMEKLKLKNCKARLKHMKCEEMDERNIQHISSDGKKKTSKWKGKSKDAKKWKKDTDDQEEKGSSVDKKNIPRKQYSKEEKKNMECFVCRKKGLLSYECWFNKNAQNKKGHNREAHVVEEEESESEPLILMVATNTEDTGTTQNIWYVDSGCSHHMTYNRSWLWNLDETKKSKVEGIGSVKIKSRNGLHATLENVLLVPEMKCNLLSVGQLNENGYTVIIGSNAQMEVYDQGASDIHGRNVEFTETTTTTEIRKSQFSVRETIYSDFSPLPFPDGQILKWPELKVFSFEELKSATRNFRTNRLIGEEHPHPANPGSGIEVAIQKINDQGFSEWQSEVNFLGRLSHPNVIRLLGYCWDEDKFLLVYEFMPNGSLECHLFKTGNMEPLSWNTRLKIAKGAARGLAFLHATENKIIFRDFKTSNILLDENYDAKISDFCIAKLGPSEGQSHVTTSIMGTYDYAAPEHIATGDLYVKSDVYGFGVVLLEILTGMRAFDPRRPTGQQNLVEWTKPCLSSKKKLKTIMDGKIEGQYSLKAALQAAQLALKCLEHDPKQRPSMKEVLEGLEAIETLHEKSKEFKTRYSNHISYQHPRHRVVRLFSVFEFFEGVEVASNLCGLGHYAWLVVGCLFRGSCYLFYAMAFVKSVPTTHWGAPLPESGSSVGLLVQRHCNRLHRDISDKVPLPHTCTWIKHSYKLLTIVLVDNVSRIGKDEEDLDPRVGRECVGEPEKLGSMESRVLRRRLKLKRGL</sequence>
<dbReference type="PROSITE" id="PS50011">
    <property type="entry name" value="PROTEIN_KINASE_DOM"/>
    <property type="match status" value="1"/>
</dbReference>
<dbReference type="Pfam" id="PF14223">
    <property type="entry name" value="Retrotran_gag_2"/>
    <property type="match status" value="1"/>
</dbReference>
<dbReference type="EMBL" id="CP144700">
    <property type="protein sequence ID" value="WVZ23629.1"/>
    <property type="molecule type" value="Genomic_DNA"/>
</dbReference>
<dbReference type="Gene3D" id="1.10.510.10">
    <property type="entry name" value="Transferase(Phosphotransferase) domain 1"/>
    <property type="match status" value="1"/>
</dbReference>
<accession>A0AAQ3SCM7</accession>
<dbReference type="Proteomes" id="UP001374535">
    <property type="component" value="Chromosome 1"/>
</dbReference>
<dbReference type="PANTHER" id="PTHR45621">
    <property type="entry name" value="OS01G0588500 PROTEIN-RELATED"/>
    <property type="match status" value="1"/>
</dbReference>
<gene>
    <name evidence="3" type="ORF">V8G54_002173</name>
</gene>
<feature type="compositionally biased region" description="Basic residues" evidence="1">
    <location>
        <begin position="383"/>
        <end position="398"/>
    </location>
</feature>
<dbReference type="Gene3D" id="3.30.200.20">
    <property type="entry name" value="Phosphorylase Kinase, domain 1"/>
    <property type="match status" value="1"/>
</dbReference>
<feature type="domain" description="Protein kinase" evidence="2">
    <location>
        <begin position="643"/>
        <end position="911"/>
    </location>
</feature>
<dbReference type="AlphaFoldDB" id="A0AAQ3SCM7"/>
<evidence type="ECO:0000259" key="2">
    <source>
        <dbReference type="PROSITE" id="PS50011"/>
    </source>
</evidence>
<dbReference type="InterPro" id="IPR054722">
    <property type="entry name" value="PolX-like_BBD"/>
</dbReference>
<dbReference type="InterPro" id="IPR011009">
    <property type="entry name" value="Kinase-like_dom_sf"/>
</dbReference>
<dbReference type="GO" id="GO:0005524">
    <property type="term" value="F:ATP binding"/>
    <property type="evidence" value="ECO:0007669"/>
    <property type="project" value="InterPro"/>
</dbReference>
<dbReference type="GO" id="GO:0004672">
    <property type="term" value="F:protein kinase activity"/>
    <property type="evidence" value="ECO:0007669"/>
    <property type="project" value="InterPro"/>
</dbReference>
<dbReference type="FunFam" id="1.10.510.10:FF:000095">
    <property type="entry name" value="protein STRUBBELIG-RECEPTOR FAMILY 8"/>
    <property type="match status" value="1"/>
</dbReference>
<feature type="compositionally biased region" description="Basic and acidic residues" evidence="1">
    <location>
        <begin position="406"/>
        <end position="420"/>
    </location>
</feature>
<evidence type="ECO:0000313" key="3">
    <source>
        <dbReference type="EMBL" id="WVZ23629.1"/>
    </source>
</evidence>
<protein>
    <recommendedName>
        <fullName evidence="2">Protein kinase domain-containing protein</fullName>
    </recommendedName>
</protein>
<dbReference type="SUPFAM" id="SSF56112">
    <property type="entry name" value="Protein kinase-like (PK-like)"/>
    <property type="match status" value="1"/>
</dbReference>
<keyword evidence="4" id="KW-1185">Reference proteome</keyword>
<feature type="region of interest" description="Disordered" evidence="1">
    <location>
        <begin position="376"/>
        <end position="420"/>
    </location>
</feature>
<evidence type="ECO:0000256" key="1">
    <source>
        <dbReference type="SAM" id="MobiDB-lite"/>
    </source>
</evidence>
<evidence type="ECO:0000313" key="4">
    <source>
        <dbReference type="Proteomes" id="UP001374535"/>
    </source>
</evidence>
<name>A0AAQ3SCM7_VIGMU</name>
<dbReference type="InterPro" id="IPR000719">
    <property type="entry name" value="Prot_kinase_dom"/>
</dbReference>
<dbReference type="InterPro" id="IPR050823">
    <property type="entry name" value="Plant_Ser_Thr_Prot_Kinase"/>
</dbReference>
<dbReference type="Pfam" id="PF22936">
    <property type="entry name" value="Pol_BBD"/>
    <property type="match status" value="1"/>
</dbReference>
<dbReference type="Pfam" id="PF00069">
    <property type="entry name" value="Pkinase"/>
    <property type="match status" value="1"/>
</dbReference>